<dbReference type="EMBL" id="MKHE01000023">
    <property type="protein sequence ID" value="OWK02973.1"/>
    <property type="molecule type" value="Genomic_DNA"/>
</dbReference>
<protein>
    <submittedName>
        <fullName evidence="2">Uncharacterized protein</fullName>
    </submittedName>
</protein>
<dbReference type="Proteomes" id="UP000242450">
    <property type="component" value="Chromosome 23"/>
</dbReference>
<accession>A0A212CAF2</accession>
<dbReference type="AlphaFoldDB" id="A0A212CAF2"/>
<sequence>MSALHPCVETGFSPLGDHSSTCWPVGMEAGERPAPPWRASAALAQASPGWLLPGQQLQPVGMPHAGAGKQQADPAGRSGLGLRVSWNSAVAFSQELQRSLSPLMLPQPSSLTPGPMSGASGGAALCLTGSWWAETSTTCVCFRGEEPSA</sequence>
<feature type="region of interest" description="Disordered" evidence="1">
    <location>
        <begin position="53"/>
        <end position="79"/>
    </location>
</feature>
<keyword evidence="3" id="KW-1185">Reference proteome</keyword>
<proteinExistence type="predicted"/>
<evidence type="ECO:0000256" key="1">
    <source>
        <dbReference type="SAM" id="MobiDB-lite"/>
    </source>
</evidence>
<evidence type="ECO:0000313" key="3">
    <source>
        <dbReference type="Proteomes" id="UP000242450"/>
    </source>
</evidence>
<comment type="caution">
    <text evidence="2">The sequence shown here is derived from an EMBL/GenBank/DDBJ whole genome shotgun (WGS) entry which is preliminary data.</text>
</comment>
<gene>
    <name evidence="2" type="ORF">Celaphus_00007729</name>
</gene>
<organism evidence="2 3">
    <name type="scientific">Cervus elaphus hippelaphus</name>
    <name type="common">European red deer</name>
    <dbReference type="NCBI Taxonomy" id="46360"/>
    <lineage>
        <taxon>Eukaryota</taxon>
        <taxon>Metazoa</taxon>
        <taxon>Chordata</taxon>
        <taxon>Craniata</taxon>
        <taxon>Vertebrata</taxon>
        <taxon>Euteleostomi</taxon>
        <taxon>Mammalia</taxon>
        <taxon>Eutheria</taxon>
        <taxon>Laurasiatheria</taxon>
        <taxon>Artiodactyla</taxon>
        <taxon>Ruminantia</taxon>
        <taxon>Pecora</taxon>
        <taxon>Cervidae</taxon>
        <taxon>Cervinae</taxon>
        <taxon>Cervus</taxon>
    </lineage>
</organism>
<evidence type="ECO:0000313" key="2">
    <source>
        <dbReference type="EMBL" id="OWK02973.1"/>
    </source>
</evidence>
<reference evidence="2 3" key="1">
    <citation type="journal article" date="2018" name="Mol. Genet. Genomics">
        <title>The red deer Cervus elaphus genome CerEla1.0: sequencing, annotating, genes, and chromosomes.</title>
        <authorList>
            <person name="Bana N.A."/>
            <person name="Nyiri A."/>
            <person name="Nagy J."/>
            <person name="Frank K."/>
            <person name="Nagy T."/>
            <person name="Steger V."/>
            <person name="Schiller M."/>
            <person name="Lakatos P."/>
            <person name="Sugar L."/>
            <person name="Horn P."/>
            <person name="Barta E."/>
            <person name="Orosz L."/>
        </authorList>
    </citation>
    <scope>NUCLEOTIDE SEQUENCE [LARGE SCALE GENOMIC DNA]</scope>
    <source>
        <strain evidence="2">Hungarian</strain>
    </source>
</reference>
<name>A0A212CAF2_CEREH</name>